<dbReference type="STRING" id="882082.SaccyDRAFT_1817"/>
<gene>
    <name evidence="1" type="ORF">SaccyDRAFT_1817</name>
</gene>
<sequence>MPEFRTGHRVIATTRHSGEHAGSPEWGWVSSAPVRW</sequence>
<reference evidence="1 2" key="1">
    <citation type="submission" date="2011-11" db="EMBL/GenBank/DDBJ databases">
        <title>The Noncontiguous Finished sequence of Saccharomonospora cyanea NA-134.</title>
        <authorList>
            <consortium name="US DOE Joint Genome Institute"/>
            <person name="Lucas S."/>
            <person name="Han J."/>
            <person name="Lapidus A."/>
            <person name="Cheng J.-F."/>
            <person name="Goodwin L."/>
            <person name="Pitluck S."/>
            <person name="Peters L."/>
            <person name="Ovchinnikova G."/>
            <person name="Lu M."/>
            <person name="Detter J.C."/>
            <person name="Han C."/>
            <person name="Tapia R."/>
            <person name="Land M."/>
            <person name="Hauser L."/>
            <person name="Kyrpides N."/>
            <person name="Ivanova N."/>
            <person name="Pagani I."/>
            <person name="Brambilla E.-M."/>
            <person name="Klenk H.-P."/>
            <person name="Woyke T."/>
        </authorList>
    </citation>
    <scope>NUCLEOTIDE SEQUENCE [LARGE SCALE GENOMIC DNA]</scope>
    <source>
        <strain evidence="1 2">NA-134</strain>
    </source>
</reference>
<organism evidence="1 2">
    <name type="scientific">Saccharomonospora cyanea NA-134</name>
    <dbReference type="NCBI Taxonomy" id="882082"/>
    <lineage>
        <taxon>Bacteria</taxon>
        <taxon>Bacillati</taxon>
        <taxon>Actinomycetota</taxon>
        <taxon>Actinomycetes</taxon>
        <taxon>Pseudonocardiales</taxon>
        <taxon>Pseudonocardiaceae</taxon>
        <taxon>Saccharomonospora</taxon>
    </lineage>
</organism>
<keyword evidence="2" id="KW-1185">Reference proteome</keyword>
<name>H5XIU1_9PSEU</name>
<accession>H5XIU1</accession>
<dbReference type="Proteomes" id="UP000002791">
    <property type="component" value="Chromosome"/>
</dbReference>
<protein>
    <submittedName>
        <fullName evidence="1">Uncharacterized protein</fullName>
    </submittedName>
</protein>
<evidence type="ECO:0000313" key="2">
    <source>
        <dbReference type="Proteomes" id="UP000002791"/>
    </source>
</evidence>
<dbReference type="AlphaFoldDB" id="H5XIU1"/>
<evidence type="ECO:0000313" key="1">
    <source>
        <dbReference type="EMBL" id="EHR60715.1"/>
    </source>
</evidence>
<dbReference type="EMBL" id="CM001440">
    <property type="protein sequence ID" value="EHR60715.1"/>
    <property type="molecule type" value="Genomic_DNA"/>
</dbReference>
<proteinExistence type="predicted"/>
<dbReference type="HOGENOM" id="CLU_3358283_0_0_11"/>